<name>A0ABY4W3G9_9PROT</name>
<evidence type="ECO:0000313" key="1">
    <source>
        <dbReference type="EMBL" id="USG60668.1"/>
    </source>
</evidence>
<reference evidence="1" key="1">
    <citation type="submission" date="2022-06" db="EMBL/GenBank/DDBJ databases">
        <title>Sneathiella actinostolidae sp. nov., isolated from a sea anemonein the Western Pacific Ocean.</title>
        <authorList>
            <person name="Wei M.J."/>
        </authorList>
    </citation>
    <scope>NUCLEOTIDE SEQUENCE</scope>
    <source>
        <strain evidence="1">PHK-P5</strain>
    </source>
</reference>
<dbReference type="EMBL" id="CP098747">
    <property type="protein sequence ID" value="USG60668.1"/>
    <property type="molecule type" value="Genomic_DNA"/>
</dbReference>
<evidence type="ECO:0000313" key="2">
    <source>
        <dbReference type="Proteomes" id="UP001056291"/>
    </source>
</evidence>
<accession>A0ABY4W3G9</accession>
<dbReference type="Proteomes" id="UP001056291">
    <property type="component" value="Chromosome"/>
</dbReference>
<dbReference type="RefSeq" id="WP_251933549.1">
    <property type="nucleotide sequence ID" value="NZ_CP098747.1"/>
</dbReference>
<sequence>MTIATHNDPLFPQTALRAPGEVMRLDRMGAFFPTRLSFMRTLIRRLAQEQAVVSRPVWEINREGFGHAVYSLSLSGHVYSLIAFSTALPEDKRTDRVIAEAWDSSYVLFDGVPTDADIARLKINTPKQEAGRFQAQDLILSRANKSVRLFDHVVESLAAGRQPDQSMLLSIGYLMRTTAVYGNGKFGIADRSRIEDRPGLKGPFQAEMLTVWLIRGFTHDLVEHVASLKSPETFSPLDPDSKRYLGIGNATGLGMAPFLVSHPILINNWMLVRETALARVRAIPTAEEATVQAIRQLMERAKRHLDQWNVIDAIQMAKIEKLRAEFSSVMDLMTPSWLREPNPWDRLVRDVSSLSFECQELVVALVLEPHGSLIDGLTDCMASDQIPQLNPAMSLDQLKSVLTGNYDWALKVDLSSQEETRLFWYVSEEKLEPRLGDRYEEAGAELEMPFDICRQVQELRRDLEELPGENSVAELLLQHPHYRHMVRRIQCSEKYPYSEIHDNLIAANCLPINMLRCKLSFFGASKFDPKSDRWTRITLYQGAPLFDELHGRDADDWWLPVFGAVS</sequence>
<keyword evidence="2" id="KW-1185">Reference proteome</keyword>
<gene>
    <name evidence="1" type="ORF">NBZ79_15995</name>
</gene>
<proteinExistence type="predicted"/>
<protein>
    <submittedName>
        <fullName evidence="1">Uncharacterized protein</fullName>
    </submittedName>
</protein>
<organism evidence="1 2">
    <name type="scientific">Sneathiella marina</name>
    <dbReference type="NCBI Taxonomy" id="2950108"/>
    <lineage>
        <taxon>Bacteria</taxon>
        <taxon>Pseudomonadati</taxon>
        <taxon>Pseudomonadota</taxon>
        <taxon>Alphaproteobacteria</taxon>
        <taxon>Sneathiellales</taxon>
        <taxon>Sneathiellaceae</taxon>
        <taxon>Sneathiella</taxon>
    </lineage>
</organism>